<dbReference type="EMBL" id="BSDC01000004">
    <property type="protein sequence ID" value="GLH68270.1"/>
    <property type="molecule type" value="Genomic_DNA"/>
</dbReference>
<organism evidence="1 2">
    <name type="scientific">Geothrix edaphica</name>
    <dbReference type="NCBI Taxonomy" id="2927976"/>
    <lineage>
        <taxon>Bacteria</taxon>
        <taxon>Pseudomonadati</taxon>
        <taxon>Acidobacteriota</taxon>
        <taxon>Holophagae</taxon>
        <taxon>Holophagales</taxon>
        <taxon>Holophagaceae</taxon>
        <taxon>Geothrix</taxon>
    </lineage>
</organism>
<name>A0ABQ5Q1P3_9BACT</name>
<dbReference type="Proteomes" id="UP001165044">
    <property type="component" value="Unassembled WGS sequence"/>
</dbReference>
<comment type="caution">
    <text evidence="1">The sequence shown here is derived from an EMBL/GenBank/DDBJ whole genome shotgun (WGS) entry which is preliminary data.</text>
</comment>
<reference evidence="1" key="1">
    <citation type="journal article" date="2023" name="Antonie Van Leeuwenhoek">
        <title>Mesoterricola silvestris gen. nov., sp. nov., Mesoterricola sediminis sp. nov., Geothrix oryzae sp. nov., Geothrix edaphica sp. nov., Geothrix rubra sp. nov., and Geothrix limicola sp. nov., six novel members of Acidobacteriota isolated from soils.</title>
        <authorList>
            <person name="Itoh H."/>
            <person name="Sugisawa Y."/>
            <person name="Mise K."/>
            <person name="Xu Z."/>
            <person name="Kuniyasu M."/>
            <person name="Ushijima N."/>
            <person name="Kawano K."/>
            <person name="Kobayashi E."/>
            <person name="Shiratori Y."/>
            <person name="Masuda Y."/>
            <person name="Senoo K."/>
        </authorList>
    </citation>
    <scope>NUCLEOTIDE SEQUENCE</scope>
    <source>
        <strain evidence="1">Red802</strain>
    </source>
</reference>
<protein>
    <submittedName>
        <fullName evidence="1">Uncharacterized protein</fullName>
    </submittedName>
</protein>
<sequence length="60" mass="6672">MATGVSAPERALSLLGDLRRHQERVPSPAALAWERAAFAEVFDHEGPGERIRGFLEKELE</sequence>
<evidence type="ECO:0000313" key="1">
    <source>
        <dbReference type="EMBL" id="GLH68270.1"/>
    </source>
</evidence>
<keyword evidence="2" id="KW-1185">Reference proteome</keyword>
<accession>A0ABQ5Q1P3</accession>
<evidence type="ECO:0000313" key="2">
    <source>
        <dbReference type="Proteomes" id="UP001165044"/>
    </source>
</evidence>
<gene>
    <name evidence="1" type="ORF">GETHED_26340</name>
</gene>
<proteinExistence type="predicted"/>